<gene>
    <name evidence="1" type="primary">ORF97712</name>
</gene>
<proteinExistence type="predicted"/>
<feature type="non-terminal residue" evidence="1">
    <location>
        <position position="1"/>
    </location>
</feature>
<name>A0A0B7A7I7_9EUPU</name>
<reference evidence="1" key="1">
    <citation type="submission" date="2014-12" db="EMBL/GenBank/DDBJ databases">
        <title>Insight into the proteome of Arion vulgaris.</title>
        <authorList>
            <person name="Aradska J."/>
            <person name="Bulat T."/>
            <person name="Smidak R."/>
            <person name="Sarate P."/>
            <person name="Gangsoo J."/>
            <person name="Sialana F."/>
            <person name="Bilban M."/>
            <person name="Lubec G."/>
        </authorList>
    </citation>
    <scope>NUCLEOTIDE SEQUENCE</scope>
    <source>
        <tissue evidence="1">Skin</tissue>
    </source>
</reference>
<dbReference type="AlphaFoldDB" id="A0A0B7A7I7"/>
<sequence>TDLVSRGQQLSREPKYKICPQKRNMSAIIGGEESTHMNDSMAIYLTCSKVTLLKCTLFPEENNETDKTDIHTMNSIRNQRVIP</sequence>
<evidence type="ECO:0000313" key="1">
    <source>
        <dbReference type="EMBL" id="CEK75946.1"/>
    </source>
</evidence>
<protein>
    <submittedName>
        <fullName evidence="1">Uncharacterized protein</fullName>
    </submittedName>
</protein>
<accession>A0A0B7A7I7</accession>
<organism evidence="1">
    <name type="scientific">Arion vulgaris</name>
    <dbReference type="NCBI Taxonomy" id="1028688"/>
    <lineage>
        <taxon>Eukaryota</taxon>
        <taxon>Metazoa</taxon>
        <taxon>Spiralia</taxon>
        <taxon>Lophotrochozoa</taxon>
        <taxon>Mollusca</taxon>
        <taxon>Gastropoda</taxon>
        <taxon>Heterobranchia</taxon>
        <taxon>Euthyneura</taxon>
        <taxon>Panpulmonata</taxon>
        <taxon>Eupulmonata</taxon>
        <taxon>Stylommatophora</taxon>
        <taxon>Helicina</taxon>
        <taxon>Arionoidea</taxon>
        <taxon>Arionidae</taxon>
        <taxon>Arion</taxon>
    </lineage>
</organism>
<dbReference type="EMBL" id="HACG01029081">
    <property type="protein sequence ID" value="CEK75946.1"/>
    <property type="molecule type" value="Transcribed_RNA"/>
</dbReference>